<dbReference type="InterPro" id="IPR018247">
    <property type="entry name" value="EF_Hand_1_Ca_BS"/>
</dbReference>
<dbReference type="SMART" id="SM00054">
    <property type="entry name" value="EFh"/>
    <property type="match status" value="2"/>
</dbReference>
<dbReference type="Proteomes" id="UP001634394">
    <property type="component" value="Unassembled WGS sequence"/>
</dbReference>
<dbReference type="AlphaFoldDB" id="A0ABD3WX49"/>
<dbReference type="InterPro" id="IPR052394">
    <property type="entry name" value="LRR-containing"/>
</dbReference>
<feature type="compositionally biased region" description="Basic and acidic residues" evidence="2">
    <location>
        <begin position="1"/>
        <end position="24"/>
    </location>
</feature>
<organism evidence="4 5">
    <name type="scientific">Sinanodonta woodiana</name>
    <name type="common">Chinese pond mussel</name>
    <name type="synonym">Anodonta woodiana</name>
    <dbReference type="NCBI Taxonomy" id="1069815"/>
    <lineage>
        <taxon>Eukaryota</taxon>
        <taxon>Metazoa</taxon>
        <taxon>Spiralia</taxon>
        <taxon>Lophotrochozoa</taxon>
        <taxon>Mollusca</taxon>
        <taxon>Bivalvia</taxon>
        <taxon>Autobranchia</taxon>
        <taxon>Heteroconchia</taxon>
        <taxon>Palaeoheterodonta</taxon>
        <taxon>Unionida</taxon>
        <taxon>Unionoidea</taxon>
        <taxon>Unionidae</taxon>
        <taxon>Unioninae</taxon>
        <taxon>Sinanodonta</taxon>
    </lineage>
</organism>
<evidence type="ECO:0000256" key="1">
    <source>
        <dbReference type="ARBA" id="ARBA00022837"/>
    </source>
</evidence>
<feature type="compositionally biased region" description="Basic and acidic residues" evidence="2">
    <location>
        <begin position="40"/>
        <end position="52"/>
    </location>
</feature>
<dbReference type="SMART" id="SM00368">
    <property type="entry name" value="LRR_RI"/>
    <property type="match status" value="5"/>
</dbReference>
<dbReference type="PANTHER" id="PTHR24114">
    <property type="entry name" value="LEUCINE RICH REPEAT FAMILY PROTEIN"/>
    <property type="match status" value="1"/>
</dbReference>
<gene>
    <name evidence="4" type="ORF">ACJMK2_030891</name>
</gene>
<proteinExistence type="predicted"/>
<evidence type="ECO:0000313" key="5">
    <source>
        <dbReference type="Proteomes" id="UP001634394"/>
    </source>
</evidence>
<dbReference type="InterPro" id="IPR002048">
    <property type="entry name" value="EF_hand_dom"/>
</dbReference>
<dbReference type="InterPro" id="IPR001611">
    <property type="entry name" value="Leu-rich_rpt"/>
</dbReference>
<feature type="region of interest" description="Disordered" evidence="2">
    <location>
        <begin position="1"/>
        <end position="98"/>
    </location>
</feature>
<accession>A0ABD3WX49</accession>
<dbReference type="InterPro" id="IPR011992">
    <property type="entry name" value="EF-hand-dom_pair"/>
</dbReference>
<dbReference type="Gene3D" id="1.10.238.10">
    <property type="entry name" value="EF-hand"/>
    <property type="match status" value="1"/>
</dbReference>
<dbReference type="SUPFAM" id="SSF52047">
    <property type="entry name" value="RNI-like"/>
    <property type="match status" value="1"/>
</dbReference>
<feature type="domain" description="EF-hand" evidence="3">
    <location>
        <begin position="533"/>
        <end position="561"/>
    </location>
</feature>
<protein>
    <recommendedName>
        <fullName evidence="3">EF-hand domain-containing protein</fullName>
    </recommendedName>
</protein>
<dbReference type="Pfam" id="PF13516">
    <property type="entry name" value="LRR_6"/>
    <property type="match status" value="3"/>
</dbReference>
<feature type="compositionally biased region" description="Low complexity" evidence="2">
    <location>
        <begin position="118"/>
        <end position="128"/>
    </location>
</feature>
<evidence type="ECO:0000313" key="4">
    <source>
        <dbReference type="EMBL" id="KAL3878554.1"/>
    </source>
</evidence>
<sequence length="591" mass="65367">MKASKESIRGNDKSPVREGARFKNENGYTVKGDGENLPETYERTKTFERRMSTAEIKSTGNGPKTASIYLSRIKPTKTTGNVSNSESSSVSSRTSTRQSMVCTLESNQVLKNDSKIHGSASASTGSSSKRTIQKDIEREFTFTGYDIMADDEPEGTEQLDASEKEKSDNVQLYLAACRHVGVTPVNFIARNLSERNFVMKSHSLGPGGAKAVAIALVGNKWIRKMDLSDNGIGQKNIQRTALKRQDLESLHDVILKHNAVTALDISGNNLIDSDAKYVAEIIEHNRNLKQLNASHNSFGEEGGLVLGAAIANSDTLNDLDLSWNHLRGRGSMAIAASVKRNVGLRKLNISFNGLGTSGCALLGKALLENRTLKELDISNNRIGTEGVGNILKGLKENDGLEILSIGRNPISPEVALTILTLIQKSDKCAVSILDLTDIVVSLEFIQLWEQIKLHKKLRIIHGAVIRGKQPEKPDPDAIDWRDPVMRMYHFMHQEGYRVVDLLKKLDKDRSLSVDRQEFKLGLIAENIPLTEYQLDEIVTKLDADGDGEVDFGELMAGEREFRKKLRARTKRMMTQSAPPEMVTKLEKILEG</sequence>
<feature type="compositionally biased region" description="Polar residues" evidence="2">
    <location>
        <begin position="55"/>
        <end position="64"/>
    </location>
</feature>
<feature type="compositionally biased region" description="Low complexity" evidence="2">
    <location>
        <begin position="81"/>
        <end position="98"/>
    </location>
</feature>
<keyword evidence="5" id="KW-1185">Reference proteome</keyword>
<comment type="caution">
    <text evidence="4">The sequence shown here is derived from an EMBL/GenBank/DDBJ whole genome shotgun (WGS) entry which is preliminary data.</text>
</comment>
<evidence type="ECO:0000256" key="2">
    <source>
        <dbReference type="SAM" id="MobiDB-lite"/>
    </source>
</evidence>
<keyword evidence="1" id="KW-0106">Calcium</keyword>
<dbReference type="PROSITE" id="PS00018">
    <property type="entry name" value="EF_HAND_1"/>
    <property type="match status" value="1"/>
</dbReference>
<dbReference type="SUPFAM" id="SSF47473">
    <property type="entry name" value="EF-hand"/>
    <property type="match status" value="1"/>
</dbReference>
<feature type="domain" description="EF-hand" evidence="3">
    <location>
        <begin position="497"/>
        <end position="525"/>
    </location>
</feature>
<name>A0ABD3WX49_SINWO</name>
<dbReference type="CDD" id="cd00051">
    <property type="entry name" value="EFh"/>
    <property type="match status" value="1"/>
</dbReference>
<reference evidence="4 5" key="1">
    <citation type="submission" date="2024-11" db="EMBL/GenBank/DDBJ databases">
        <title>Chromosome-level genome assembly of the freshwater bivalve Anodonta woodiana.</title>
        <authorList>
            <person name="Chen X."/>
        </authorList>
    </citation>
    <scope>NUCLEOTIDE SEQUENCE [LARGE SCALE GENOMIC DNA]</scope>
    <source>
        <strain evidence="4">MN2024</strain>
        <tissue evidence="4">Gills</tissue>
    </source>
</reference>
<evidence type="ECO:0000259" key="3">
    <source>
        <dbReference type="SMART" id="SM00054"/>
    </source>
</evidence>
<feature type="region of interest" description="Disordered" evidence="2">
    <location>
        <begin position="113"/>
        <end position="133"/>
    </location>
</feature>
<dbReference type="Gene3D" id="3.80.10.10">
    <property type="entry name" value="Ribonuclease Inhibitor"/>
    <property type="match status" value="1"/>
</dbReference>
<dbReference type="EMBL" id="JBJQND010000004">
    <property type="protein sequence ID" value="KAL3878554.1"/>
    <property type="molecule type" value="Genomic_DNA"/>
</dbReference>
<dbReference type="InterPro" id="IPR032675">
    <property type="entry name" value="LRR_dom_sf"/>
</dbReference>
<dbReference type="PANTHER" id="PTHR24114:SF50">
    <property type="entry name" value="RNI-LIKE PROTEIN"/>
    <property type="match status" value="1"/>
</dbReference>